<reference evidence="2 3" key="1">
    <citation type="submission" date="2018-06" db="EMBL/GenBank/DDBJ databases">
        <authorList>
            <consortium name="Pathogen Informatics"/>
            <person name="Doyle S."/>
        </authorList>
    </citation>
    <scope>NUCLEOTIDE SEQUENCE [LARGE SCALE GENOMIC DNA]</scope>
    <source>
        <strain evidence="2 3">NCTC7928</strain>
    </source>
</reference>
<protein>
    <submittedName>
        <fullName evidence="2">Lambda phage protein NinG</fullName>
    </submittedName>
</protein>
<name>A0A376LR27_ECOLX</name>
<dbReference type="AlphaFoldDB" id="A0A376LR27"/>
<evidence type="ECO:0000256" key="1">
    <source>
        <dbReference type="SAM" id="MobiDB-lite"/>
    </source>
</evidence>
<dbReference type="EMBL" id="UGAB01000002">
    <property type="protein sequence ID" value="STF46290.1"/>
    <property type="molecule type" value="Genomic_DNA"/>
</dbReference>
<proteinExistence type="predicted"/>
<organism evidence="2 3">
    <name type="scientific">Escherichia coli</name>
    <dbReference type="NCBI Taxonomy" id="562"/>
    <lineage>
        <taxon>Bacteria</taxon>
        <taxon>Pseudomonadati</taxon>
        <taxon>Pseudomonadota</taxon>
        <taxon>Gammaproteobacteria</taxon>
        <taxon>Enterobacterales</taxon>
        <taxon>Enterobacteriaceae</taxon>
        <taxon>Escherichia</taxon>
    </lineage>
</organism>
<dbReference type="Pfam" id="PF05766">
    <property type="entry name" value="NinG"/>
    <property type="match status" value="1"/>
</dbReference>
<feature type="region of interest" description="Disordered" evidence="1">
    <location>
        <begin position="52"/>
        <end position="74"/>
    </location>
</feature>
<gene>
    <name evidence="2" type="ORF">NCTC7928_07092</name>
</gene>
<evidence type="ECO:0000313" key="2">
    <source>
        <dbReference type="EMBL" id="STF46290.1"/>
    </source>
</evidence>
<evidence type="ECO:0000313" key="3">
    <source>
        <dbReference type="Proteomes" id="UP000254877"/>
    </source>
</evidence>
<sequence length="201" mass="23792">MQNPKKPIRRRCKCCGVFFEPKYHNQTWCSDECLEELKFDQLCRDREKAMKAMERKKHRDSQREERNRKRKQLNPRSYWIKQAQNVFNAYIRERDARLPCISCGTYYGEQCGWDAGHYRTVAAAGHLRFNEDNCHKQCRHCNQTLDGNIGGYRPALIRKIGLARVVALENNNETHKWTIAECKELINIYQAKLDALRRKAA</sequence>
<dbReference type="RefSeq" id="WP_021523517.1">
    <property type="nucleotide sequence ID" value="NZ_CAJZOM010000010.1"/>
</dbReference>
<accession>A0A376LR27</accession>
<dbReference type="InterPro" id="IPR008713">
    <property type="entry name" value="Phage_lambda_NinG"/>
</dbReference>
<dbReference type="Proteomes" id="UP000254877">
    <property type="component" value="Unassembled WGS sequence"/>
</dbReference>